<reference evidence="5" key="1">
    <citation type="journal article" date="2019" name="Int. J. Syst. Evol. Microbiol.">
        <title>The Global Catalogue of Microorganisms (GCM) 10K type strain sequencing project: providing services to taxonomists for standard genome sequencing and annotation.</title>
        <authorList>
            <consortium name="The Broad Institute Genomics Platform"/>
            <consortium name="The Broad Institute Genome Sequencing Center for Infectious Disease"/>
            <person name="Wu L."/>
            <person name="Ma J."/>
        </authorList>
    </citation>
    <scope>NUCLEOTIDE SEQUENCE [LARGE SCALE GENOMIC DNA]</scope>
    <source>
        <strain evidence="5">CGMCC 1.15288</strain>
    </source>
</reference>
<dbReference type="InterPro" id="IPR015943">
    <property type="entry name" value="WD40/YVTN_repeat-like_dom_sf"/>
</dbReference>
<organism evidence="4 5">
    <name type="scientific">Dyadobacter endophyticus</name>
    <dbReference type="NCBI Taxonomy" id="1749036"/>
    <lineage>
        <taxon>Bacteria</taxon>
        <taxon>Pseudomonadati</taxon>
        <taxon>Bacteroidota</taxon>
        <taxon>Cytophagia</taxon>
        <taxon>Cytophagales</taxon>
        <taxon>Spirosomataceae</taxon>
        <taxon>Dyadobacter</taxon>
    </lineage>
</organism>
<dbReference type="Proteomes" id="UP000600214">
    <property type="component" value="Unassembled WGS sequence"/>
</dbReference>
<evidence type="ECO:0000259" key="3">
    <source>
        <dbReference type="PROSITE" id="PS50109"/>
    </source>
</evidence>
<keyword evidence="4" id="KW-0808">Transferase</keyword>
<dbReference type="SMART" id="SM00387">
    <property type="entry name" value="HATPase_c"/>
    <property type="match status" value="1"/>
</dbReference>
<feature type="transmembrane region" description="Helical" evidence="2">
    <location>
        <begin position="758"/>
        <end position="781"/>
    </location>
</feature>
<dbReference type="GO" id="GO:0016301">
    <property type="term" value="F:kinase activity"/>
    <property type="evidence" value="ECO:0007669"/>
    <property type="project" value="UniProtKB-KW"/>
</dbReference>
<keyword evidence="2" id="KW-0472">Membrane</keyword>
<dbReference type="SUPFAM" id="SSF63829">
    <property type="entry name" value="Calcium-dependent phosphotriesterase"/>
    <property type="match status" value="1"/>
</dbReference>
<evidence type="ECO:0000313" key="5">
    <source>
        <dbReference type="Proteomes" id="UP000600214"/>
    </source>
</evidence>
<dbReference type="InterPro" id="IPR003594">
    <property type="entry name" value="HATPase_dom"/>
</dbReference>
<dbReference type="SUPFAM" id="SSF55874">
    <property type="entry name" value="ATPase domain of HSP90 chaperone/DNA topoisomerase II/histidine kinase"/>
    <property type="match status" value="1"/>
</dbReference>
<dbReference type="Gene3D" id="3.30.565.10">
    <property type="entry name" value="Histidine kinase-like ATPase, C-terminal domain"/>
    <property type="match status" value="1"/>
</dbReference>
<keyword evidence="2" id="KW-0812">Transmembrane</keyword>
<keyword evidence="4" id="KW-0418">Kinase</keyword>
<dbReference type="InterPro" id="IPR036890">
    <property type="entry name" value="HATPase_C_sf"/>
</dbReference>
<comment type="caution">
    <text evidence="4">The sequence shown here is derived from an EMBL/GenBank/DDBJ whole genome shotgun (WGS) entry which is preliminary data.</text>
</comment>
<name>A0ABQ1YHI3_9BACT</name>
<dbReference type="CDD" id="cd00075">
    <property type="entry name" value="HATPase"/>
    <property type="match status" value="1"/>
</dbReference>
<dbReference type="PANTHER" id="PTHR43547">
    <property type="entry name" value="TWO-COMPONENT HISTIDINE KINASE"/>
    <property type="match status" value="1"/>
</dbReference>
<feature type="domain" description="Histidine kinase" evidence="3">
    <location>
        <begin position="819"/>
        <end position="1031"/>
    </location>
</feature>
<dbReference type="PROSITE" id="PS50109">
    <property type="entry name" value="HIS_KIN"/>
    <property type="match status" value="1"/>
</dbReference>
<keyword evidence="2" id="KW-1133">Transmembrane helix</keyword>
<gene>
    <name evidence="4" type="ORF">GCM10007423_09860</name>
</gene>
<dbReference type="PANTHER" id="PTHR43547:SF2">
    <property type="entry name" value="HYBRID SIGNAL TRANSDUCTION HISTIDINE KINASE C"/>
    <property type="match status" value="1"/>
</dbReference>
<dbReference type="InterPro" id="IPR013783">
    <property type="entry name" value="Ig-like_fold"/>
</dbReference>
<evidence type="ECO:0000313" key="4">
    <source>
        <dbReference type="EMBL" id="GGH25551.1"/>
    </source>
</evidence>
<dbReference type="EMBL" id="BMIA01000001">
    <property type="protein sequence ID" value="GGH25551.1"/>
    <property type="molecule type" value="Genomic_DNA"/>
</dbReference>
<keyword evidence="1" id="KW-0597">Phosphoprotein</keyword>
<dbReference type="Pfam" id="PF02518">
    <property type="entry name" value="HATPase_c"/>
    <property type="match status" value="1"/>
</dbReference>
<accession>A0ABQ1YHI3</accession>
<protein>
    <submittedName>
        <fullName evidence="4">Hybrid sensor histidine kinase/response regulator</fullName>
    </submittedName>
</protein>
<dbReference type="InterPro" id="IPR005467">
    <property type="entry name" value="His_kinase_dom"/>
</dbReference>
<evidence type="ECO:0000256" key="2">
    <source>
        <dbReference type="SAM" id="Phobius"/>
    </source>
</evidence>
<dbReference type="Gene3D" id="2.130.10.10">
    <property type="entry name" value="YVTN repeat-like/Quinoprotein amine dehydrogenase"/>
    <property type="match status" value="2"/>
</dbReference>
<dbReference type="Gene3D" id="2.60.40.10">
    <property type="entry name" value="Immunoglobulins"/>
    <property type="match status" value="1"/>
</dbReference>
<sequence length="1056" mass="118793">MFVKAIEIITKLSYYCTLDPDPTSVISGQTHFVDPAMKIARITTLLTFLTVALHVSGQEVSDFTEQHYTGDNGLPQNSVMLLRMDKDGFVWMTTQGGLVRFDGTKFVTYNLSNIPQLASNRIIDLGLTGDSTIYFKDTGFKVFSFDKNNQPFVLNPHIRNRVVLLQSRKDQFDVFANLLPQDRHRIESQFGAFAAQVNYDQVGARGDGFLRIGDNGLAYLYGKKVIFLKTLKGSILSNNRSGILNNRIYFFDQTGRIACIDSTGRQYAVSLKLSGGGIGELHGPSQFFQQGQRLFLHNSNTLYEIGAAAGAGNILVGKPILKTGDIGNVLCYLNIPESGIHILGTDTGGMYVFKKKQFKTVRIPGTNNNFYSQHLYGNDGLLTELGAILPNGTRSGPPFPLIGRSGILVDKAGNVWLNRAYKRVEQRTPDLKLIRQFYAEKEIAKIAQTPDGNIWLNTFSGSLGKISGDSIHWLNLPKLVKTFIPVNNNVIWASDGKGLFQMDVQKASVREIPEMEGREVRAFYTDKKKTLWAGTYGQGFYAIRNGKPTALPLDRNGYLLVVHTFLEDKKGFMWMTTNHGLFKCRTQDVYDFLDGKANSVFYYYYDKSNGFGNNEFNGGCDPSSVVFPDGKFSFSSMDGLVQMYPDSITDILPDARILIDKFIVDGKEQPFAGDLRLGPSFNRIEITLASPYFGLPENQLLEYNIKGLDDEWYQLNGSPTITLNRPGYGTYTLQVRKKAGFGHDNVGLLTKSFTVAPFWYQTWYATLFALFLLAFSFYLAVKLRYHYLTQRRKQLEAQVQERTKQLEYSKRLKEKITLLLAHDLQSPLHFLNLLSDHVAAALEKDRLDDVRTGTAEIKKAATNIHAFVKEINLWTKSQQDGFFLSKRPFPFDGLASELREFFEEMLLFKKNTLHFVNPDNLELLTNREILKAVIRNLIDNSNKYTTDGHIRVELVRQDDKYLKLSVSDNGRGMSPADLSKIKRRIENVLTTEGIEQSGRLGYQIIIDFVARLECKLEVESTVGQGTSVTISGLLPGPPDTEEAILTDIAPPNFTTL</sequence>
<dbReference type="RefSeq" id="WP_229221398.1">
    <property type="nucleotide sequence ID" value="NZ_BMIA01000001.1"/>
</dbReference>
<keyword evidence="5" id="KW-1185">Reference proteome</keyword>
<proteinExistence type="predicted"/>
<evidence type="ECO:0000256" key="1">
    <source>
        <dbReference type="ARBA" id="ARBA00022553"/>
    </source>
</evidence>